<feature type="region of interest" description="Disordered" evidence="1">
    <location>
        <begin position="1"/>
        <end position="45"/>
    </location>
</feature>
<feature type="region of interest" description="Disordered" evidence="1">
    <location>
        <begin position="63"/>
        <end position="157"/>
    </location>
</feature>
<dbReference type="Proteomes" id="UP000253845">
    <property type="component" value="Unassembled WGS sequence"/>
</dbReference>
<dbReference type="AlphaFoldDB" id="A0A370BR68"/>
<protein>
    <submittedName>
        <fullName evidence="2">Uncharacterized protein</fullName>
    </submittedName>
</protein>
<sequence>MSGEPGKRPKAASRKTSLDSNPPGDQHVEFVNAENETPSSGVGRLSAGRGAILANAARELQDVAARQSVGHTSNRPQPPHLGTRRSRQYEEPAVPQTWAIGSKGKQHHRQMPAPKMVAPTQSGTGDGYTYSSYKRPPLFTQAPKNKVHRPKSPTDGHSQFLTRTLDMFNSRNEPPAVEIDPSHEIDMPPTQYMAQEPPFSVDDGGISNHACSYASFCHGGGLAVYEPYNPALHPYPPPDPQGYGSGVPHRGKGTIDFSF</sequence>
<evidence type="ECO:0000313" key="2">
    <source>
        <dbReference type="EMBL" id="RDH15601.1"/>
    </source>
</evidence>
<evidence type="ECO:0000313" key="3">
    <source>
        <dbReference type="Proteomes" id="UP000253845"/>
    </source>
</evidence>
<reference evidence="2 3" key="1">
    <citation type="submission" date="2018-07" db="EMBL/GenBank/DDBJ databases">
        <title>Section-level genome sequencing of Aspergillus section Nigri to investigate inter- and intra-species variation.</title>
        <authorList>
            <consortium name="DOE Joint Genome Institute"/>
            <person name="Vesth T.C."/>
            <person name="Nybo J.L."/>
            <person name="Theobald S."/>
            <person name="Frisvad J.C."/>
            <person name="Larsen T.O."/>
            <person name="Nielsen K.F."/>
            <person name="Hoof J.B."/>
            <person name="Brandl J."/>
            <person name="Salamov A."/>
            <person name="Riley R."/>
            <person name="Gladden J.M."/>
            <person name="Phatale P."/>
            <person name="Nielsen M.T."/>
            <person name="Lyhne E.K."/>
            <person name="Kogle M.E."/>
            <person name="Strasser K."/>
            <person name="McDonnell E."/>
            <person name="Barry K."/>
            <person name="Clum A."/>
            <person name="Chen C."/>
            <person name="Nolan M."/>
            <person name="Sandor L."/>
            <person name="Kuo A."/>
            <person name="Lipzen A."/>
            <person name="Hainaut M."/>
            <person name="Drula E."/>
            <person name="Tsang A."/>
            <person name="Magnuson J.K."/>
            <person name="Henrissat B."/>
            <person name="Wiebenga A."/>
            <person name="Simmons B.A."/>
            <person name="Makela M.R."/>
            <person name="De vries R.P."/>
            <person name="Grigoriev I.V."/>
            <person name="Mortensen U.H."/>
            <person name="Baker S.E."/>
            <person name="Andersen M.R."/>
        </authorList>
    </citation>
    <scope>NUCLEOTIDE SEQUENCE [LARGE SCALE GENOMIC DNA]</scope>
    <source>
        <strain evidence="2 3">ATCC 13496</strain>
    </source>
</reference>
<dbReference type="VEuPathDB" id="FungiDB:M747DRAFT_309928"/>
<proteinExistence type="predicted"/>
<accession>A0A370BR68</accession>
<name>A0A370BR68_ASPNG</name>
<gene>
    <name evidence="2" type="ORF">M747DRAFT_309928</name>
</gene>
<evidence type="ECO:0000256" key="1">
    <source>
        <dbReference type="SAM" id="MobiDB-lite"/>
    </source>
</evidence>
<organism evidence="2 3">
    <name type="scientific">Aspergillus niger ATCC 13496</name>
    <dbReference type="NCBI Taxonomy" id="1353008"/>
    <lineage>
        <taxon>Eukaryota</taxon>
        <taxon>Fungi</taxon>
        <taxon>Dikarya</taxon>
        <taxon>Ascomycota</taxon>
        <taxon>Pezizomycotina</taxon>
        <taxon>Eurotiomycetes</taxon>
        <taxon>Eurotiomycetidae</taxon>
        <taxon>Eurotiales</taxon>
        <taxon>Aspergillaceae</taxon>
        <taxon>Aspergillus</taxon>
        <taxon>Aspergillus subgen. Circumdati</taxon>
    </lineage>
</organism>
<dbReference type="EMBL" id="KZ851947">
    <property type="protein sequence ID" value="RDH15601.1"/>
    <property type="molecule type" value="Genomic_DNA"/>
</dbReference>
<feature type="region of interest" description="Disordered" evidence="1">
    <location>
        <begin position="235"/>
        <end position="259"/>
    </location>
</feature>